<dbReference type="InterPro" id="IPR015315">
    <property type="entry name" value="DUF1963"/>
</dbReference>
<protein>
    <submittedName>
        <fullName evidence="1">Uncharacterized protein YwqG</fullName>
    </submittedName>
</protein>
<dbReference type="PANTHER" id="PTHR36436">
    <property type="entry name" value="SLL5081 PROTEIN"/>
    <property type="match status" value="1"/>
</dbReference>
<accession>A0A7W5BTJ2</accession>
<reference evidence="1 2" key="1">
    <citation type="submission" date="2020-08" db="EMBL/GenBank/DDBJ databases">
        <title>Genomic Encyclopedia of Type Strains, Phase III (KMG-III): the genomes of soil and plant-associated and newly described type strains.</title>
        <authorList>
            <person name="Whitman W."/>
        </authorList>
    </citation>
    <scope>NUCLEOTIDE SEQUENCE [LARGE SCALE GENOMIC DNA]</scope>
    <source>
        <strain evidence="1 2">CECT 4113</strain>
    </source>
</reference>
<name>A0A7W5BTJ2_9HYPH</name>
<keyword evidence="2" id="KW-1185">Reference proteome</keyword>
<dbReference type="AlphaFoldDB" id="A0A7W5BTJ2"/>
<comment type="caution">
    <text evidence="1">The sequence shown here is derived from an EMBL/GenBank/DDBJ whole genome shotgun (WGS) entry which is preliminary data.</text>
</comment>
<dbReference type="Proteomes" id="UP000518315">
    <property type="component" value="Unassembled WGS sequence"/>
</dbReference>
<dbReference type="RefSeq" id="WP_245438552.1">
    <property type="nucleotide sequence ID" value="NZ_JACHXH010000025.1"/>
</dbReference>
<evidence type="ECO:0000313" key="2">
    <source>
        <dbReference type="Proteomes" id="UP000518315"/>
    </source>
</evidence>
<dbReference type="Gene3D" id="2.30.320.10">
    <property type="entry name" value="YwqG-like"/>
    <property type="match status" value="2"/>
</dbReference>
<sequence length="486" mass="54888">MINQTPSPVTLEEATALMRPHRSKSIRLDRIWPPDQTTRLLSQIGGKPNLPPTLDWPTIDFEDGATASLDFLAQINLEELPRIEARDALPKSGMLYFFALSQSNEPLQSYDSVAWRVLYYPGNAADLPGRAAPEDAGWMIDNLGYSQTPASQYRNPDAPTGELFPKCTIRFTVIDVWDMPQFSGPDDPRLRPFEDALVEEPAEPERSHGIADVIRDLWKEINPFEPKTEKVPETVRSRAPQNRADIELSDVNELAHECLSMLRAEEQENWYRSRVKLKPESLPYHVEDAVMLLNEARNGWFENILPIETVLASHGKYSDALLQPYNDWKAKAVALTQDLIAMGRQTRLSPEVRREVLDILEQNRLLEKEAGAWGSHPDVESALRASLTTLLSDFPGIAEKEPELLAAGDPANELRLRGYLSHRMFGSGDGIQSDIEDDDVLLLQLCSDCDGPRFMWWDLGLIQFRIKREALQAGRFDLAVAEIEGH</sequence>
<evidence type="ECO:0000313" key="1">
    <source>
        <dbReference type="EMBL" id="MBB3137788.1"/>
    </source>
</evidence>
<dbReference type="EMBL" id="JACHXH010000025">
    <property type="protein sequence ID" value="MBB3137788.1"/>
    <property type="molecule type" value="Genomic_DNA"/>
</dbReference>
<dbReference type="InterPro" id="IPR035948">
    <property type="entry name" value="YwqG-like_sf"/>
</dbReference>
<dbReference type="PANTHER" id="PTHR36436:SF6">
    <property type="entry name" value="SLL5081 PROTEIN"/>
    <property type="match status" value="1"/>
</dbReference>
<dbReference type="SUPFAM" id="SSF103032">
    <property type="entry name" value="Hypothetical protein YwqG"/>
    <property type="match status" value="2"/>
</dbReference>
<proteinExistence type="predicted"/>
<gene>
    <name evidence="1" type="ORF">FHS26_005556</name>
</gene>
<dbReference type="Pfam" id="PF09234">
    <property type="entry name" value="DUF1963"/>
    <property type="match status" value="2"/>
</dbReference>
<organism evidence="1 2">
    <name type="scientific">Rhizobium pisi</name>
    <dbReference type="NCBI Taxonomy" id="574561"/>
    <lineage>
        <taxon>Bacteria</taxon>
        <taxon>Pseudomonadati</taxon>
        <taxon>Pseudomonadota</taxon>
        <taxon>Alphaproteobacteria</taxon>
        <taxon>Hyphomicrobiales</taxon>
        <taxon>Rhizobiaceae</taxon>
        <taxon>Rhizobium/Agrobacterium group</taxon>
        <taxon>Rhizobium</taxon>
    </lineage>
</organism>